<dbReference type="EMBL" id="JAVIJP010000002">
    <property type="protein sequence ID" value="KAL3654921.1"/>
    <property type="molecule type" value="Genomic_DNA"/>
</dbReference>
<organism evidence="2 3">
    <name type="scientific">Castilleja foliolosa</name>
    <dbReference type="NCBI Taxonomy" id="1961234"/>
    <lineage>
        <taxon>Eukaryota</taxon>
        <taxon>Viridiplantae</taxon>
        <taxon>Streptophyta</taxon>
        <taxon>Embryophyta</taxon>
        <taxon>Tracheophyta</taxon>
        <taxon>Spermatophyta</taxon>
        <taxon>Magnoliopsida</taxon>
        <taxon>eudicotyledons</taxon>
        <taxon>Gunneridae</taxon>
        <taxon>Pentapetalae</taxon>
        <taxon>asterids</taxon>
        <taxon>lamiids</taxon>
        <taxon>Lamiales</taxon>
        <taxon>Orobanchaceae</taxon>
        <taxon>Pedicularideae</taxon>
        <taxon>Castillejinae</taxon>
        <taxon>Castilleja</taxon>
    </lineage>
</organism>
<feature type="compositionally biased region" description="Polar residues" evidence="1">
    <location>
        <begin position="1"/>
        <end position="14"/>
    </location>
</feature>
<protein>
    <submittedName>
        <fullName evidence="2">Uncharacterized protein</fullName>
    </submittedName>
</protein>
<reference evidence="3" key="1">
    <citation type="journal article" date="2024" name="IScience">
        <title>Strigolactones Initiate the Formation of Haustorium-like Structures in Castilleja.</title>
        <authorList>
            <person name="Buerger M."/>
            <person name="Peterson D."/>
            <person name="Chory J."/>
        </authorList>
    </citation>
    <scope>NUCLEOTIDE SEQUENCE [LARGE SCALE GENOMIC DNA]</scope>
</reference>
<keyword evidence="3" id="KW-1185">Reference proteome</keyword>
<gene>
    <name evidence="2" type="ORF">CASFOL_000707</name>
</gene>
<feature type="compositionally biased region" description="Polar residues" evidence="1">
    <location>
        <begin position="28"/>
        <end position="43"/>
    </location>
</feature>
<feature type="region of interest" description="Disordered" evidence="1">
    <location>
        <begin position="1"/>
        <end position="65"/>
    </location>
</feature>
<proteinExistence type="predicted"/>
<feature type="region of interest" description="Disordered" evidence="1">
    <location>
        <begin position="99"/>
        <end position="118"/>
    </location>
</feature>
<evidence type="ECO:0000313" key="2">
    <source>
        <dbReference type="EMBL" id="KAL3654921.1"/>
    </source>
</evidence>
<comment type="caution">
    <text evidence="2">The sequence shown here is derived from an EMBL/GenBank/DDBJ whole genome shotgun (WGS) entry which is preliminary data.</text>
</comment>
<evidence type="ECO:0000313" key="3">
    <source>
        <dbReference type="Proteomes" id="UP001632038"/>
    </source>
</evidence>
<dbReference type="Proteomes" id="UP001632038">
    <property type="component" value="Unassembled WGS sequence"/>
</dbReference>
<accession>A0ABD3EL04</accession>
<name>A0ABD3EL04_9LAMI</name>
<feature type="compositionally biased region" description="Low complexity" evidence="1">
    <location>
        <begin position="44"/>
        <end position="62"/>
    </location>
</feature>
<sequence length="118" mass="13042">MASADNTVDNNNMAIQLYEPPQVGETAAASNPTNAVDPTTANPSDSSTTISNNKNNNADSTTGWKWRWPDIRNEEGRRSSLLLDVKRGLIEQIWTTLEVKMSRPESRTETSPDPKPEV</sequence>
<feature type="compositionally biased region" description="Basic and acidic residues" evidence="1">
    <location>
        <begin position="100"/>
        <end position="118"/>
    </location>
</feature>
<evidence type="ECO:0000256" key="1">
    <source>
        <dbReference type="SAM" id="MobiDB-lite"/>
    </source>
</evidence>
<dbReference type="AlphaFoldDB" id="A0ABD3EL04"/>